<keyword evidence="3" id="KW-1185">Reference proteome</keyword>
<evidence type="ECO:0000256" key="1">
    <source>
        <dbReference type="SAM" id="Phobius"/>
    </source>
</evidence>
<keyword evidence="1" id="KW-0472">Membrane</keyword>
<gene>
    <name evidence="2" type="ORF">ASPGLDRAFT_1267060</name>
</gene>
<reference evidence="3" key="1">
    <citation type="journal article" date="2017" name="Genome Biol.">
        <title>Comparative genomics reveals high biological diversity and specific adaptations in the industrially and medically important fungal genus Aspergillus.</title>
        <authorList>
            <person name="de Vries R.P."/>
            <person name="Riley R."/>
            <person name="Wiebenga A."/>
            <person name="Aguilar-Osorio G."/>
            <person name="Amillis S."/>
            <person name="Uchima C.A."/>
            <person name="Anderluh G."/>
            <person name="Asadollahi M."/>
            <person name="Askin M."/>
            <person name="Barry K."/>
            <person name="Battaglia E."/>
            <person name="Bayram O."/>
            <person name="Benocci T."/>
            <person name="Braus-Stromeyer S.A."/>
            <person name="Caldana C."/>
            <person name="Canovas D."/>
            <person name="Cerqueira G.C."/>
            <person name="Chen F."/>
            <person name="Chen W."/>
            <person name="Choi C."/>
            <person name="Clum A."/>
            <person name="Dos Santos R.A."/>
            <person name="Damasio A.R."/>
            <person name="Diallinas G."/>
            <person name="Emri T."/>
            <person name="Fekete E."/>
            <person name="Flipphi M."/>
            <person name="Freyberg S."/>
            <person name="Gallo A."/>
            <person name="Gournas C."/>
            <person name="Habgood R."/>
            <person name="Hainaut M."/>
            <person name="Harispe M.L."/>
            <person name="Henrissat B."/>
            <person name="Hilden K.S."/>
            <person name="Hope R."/>
            <person name="Hossain A."/>
            <person name="Karabika E."/>
            <person name="Karaffa L."/>
            <person name="Karanyi Z."/>
            <person name="Krasevec N."/>
            <person name="Kuo A."/>
            <person name="Kusch H."/>
            <person name="LaButti K."/>
            <person name="Lagendijk E.L."/>
            <person name="Lapidus A."/>
            <person name="Levasseur A."/>
            <person name="Lindquist E."/>
            <person name="Lipzen A."/>
            <person name="Logrieco A.F."/>
            <person name="MacCabe A."/>
            <person name="Maekelae M.R."/>
            <person name="Malavazi I."/>
            <person name="Melin P."/>
            <person name="Meyer V."/>
            <person name="Mielnichuk N."/>
            <person name="Miskei M."/>
            <person name="Molnar A.P."/>
            <person name="Mule G."/>
            <person name="Ngan C.Y."/>
            <person name="Orejas M."/>
            <person name="Orosz E."/>
            <person name="Ouedraogo J.P."/>
            <person name="Overkamp K.M."/>
            <person name="Park H.-S."/>
            <person name="Perrone G."/>
            <person name="Piumi F."/>
            <person name="Punt P.J."/>
            <person name="Ram A.F."/>
            <person name="Ramon A."/>
            <person name="Rauscher S."/>
            <person name="Record E."/>
            <person name="Riano-Pachon D.M."/>
            <person name="Robert V."/>
            <person name="Roehrig J."/>
            <person name="Ruller R."/>
            <person name="Salamov A."/>
            <person name="Salih N.S."/>
            <person name="Samson R.A."/>
            <person name="Sandor E."/>
            <person name="Sanguinetti M."/>
            <person name="Schuetze T."/>
            <person name="Sepcic K."/>
            <person name="Shelest E."/>
            <person name="Sherlock G."/>
            <person name="Sophianopoulou V."/>
            <person name="Squina F.M."/>
            <person name="Sun H."/>
            <person name="Susca A."/>
            <person name="Todd R.B."/>
            <person name="Tsang A."/>
            <person name="Unkles S.E."/>
            <person name="van de Wiele N."/>
            <person name="van Rossen-Uffink D."/>
            <person name="Oliveira J.V."/>
            <person name="Vesth T.C."/>
            <person name="Visser J."/>
            <person name="Yu J.-H."/>
            <person name="Zhou M."/>
            <person name="Andersen M.R."/>
            <person name="Archer D.B."/>
            <person name="Baker S.E."/>
            <person name="Benoit I."/>
            <person name="Brakhage A.A."/>
            <person name="Braus G.H."/>
            <person name="Fischer R."/>
            <person name="Frisvad J.C."/>
            <person name="Goldman G.H."/>
            <person name="Houbraken J."/>
            <person name="Oakley B."/>
            <person name="Pocsi I."/>
            <person name="Scazzocchio C."/>
            <person name="Seiboth B."/>
            <person name="vanKuyk P.A."/>
            <person name="Wortman J."/>
            <person name="Dyer P.S."/>
            <person name="Grigoriev I.V."/>
        </authorList>
    </citation>
    <scope>NUCLEOTIDE SEQUENCE [LARGE SCALE GENOMIC DNA]</scope>
    <source>
        <strain evidence="3">CBS 516.65</strain>
    </source>
</reference>
<accession>A0A1L9VS65</accession>
<dbReference type="Proteomes" id="UP000184300">
    <property type="component" value="Unassembled WGS sequence"/>
</dbReference>
<dbReference type="AlphaFoldDB" id="A0A1L9VS65"/>
<evidence type="ECO:0000313" key="3">
    <source>
        <dbReference type="Proteomes" id="UP000184300"/>
    </source>
</evidence>
<protein>
    <submittedName>
        <fullName evidence="2">Uncharacterized protein</fullName>
    </submittedName>
</protein>
<dbReference type="GeneID" id="34456925"/>
<feature type="transmembrane region" description="Helical" evidence="1">
    <location>
        <begin position="22"/>
        <end position="42"/>
    </location>
</feature>
<name>A0A1L9VS65_ASPGL</name>
<organism evidence="2 3">
    <name type="scientific">Aspergillus glaucus CBS 516.65</name>
    <dbReference type="NCBI Taxonomy" id="1160497"/>
    <lineage>
        <taxon>Eukaryota</taxon>
        <taxon>Fungi</taxon>
        <taxon>Dikarya</taxon>
        <taxon>Ascomycota</taxon>
        <taxon>Pezizomycotina</taxon>
        <taxon>Eurotiomycetes</taxon>
        <taxon>Eurotiomycetidae</taxon>
        <taxon>Eurotiales</taxon>
        <taxon>Aspergillaceae</taxon>
        <taxon>Aspergillus</taxon>
        <taxon>Aspergillus subgen. Aspergillus</taxon>
    </lineage>
</organism>
<evidence type="ECO:0000313" key="2">
    <source>
        <dbReference type="EMBL" id="OJJ86751.1"/>
    </source>
</evidence>
<proteinExistence type="predicted"/>
<sequence>MSVYSQENHNAYPIFLHSFTEFGPLVHLNLAIVISWFPRFWSVSILRRRPPRCFQNSFDITCSLYFSTGVFKGMFVSGPFRNGRLISYLPLP</sequence>
<dbReference type="VEuPathDB" id="FungiDB:ASPGLDRAFT_1267060"/>
<keyword evidence="1" id="KW-1133">Transmembrane helix</keyword>
<dbReference type="RefSeq" id="XP_022403440.1">
    <property type="nucleotide sequence ID" value="XM_022540664.1"/>
</dbReference>
<keyword evidence="1" id="KW-0812">Transmembrane</keyword>
<dbReference type="EMBL" id="KV878892">
    <property type="protein sequence ID" value="OJJ86751.1"/>
    <property type="molecule type" value="Genomic_DNA"/>
</dbReference>